<dbReference type="Proteomes" id="UP000199035">
    <property type="component" value="Unassembled WGS sequence"/>
</dbReference>
<dbReference type="PIRSF" id="PIRSF038925">
    <property type="entry name" value="AMP-prot_trans"/>
    <property type="match status" value="1"/>
</dbReference>
<dbReference type="NCBIfam" id="NF046030">
    <property type="entry name" value="ProtAdlyltaseSoFic"/>
    <property type="match status" value="1"/>
</dbReference>
<feature type="binding site" evidence="2">
    <location>
        <position position="238"/>
    </location>
    <ligand>
        <name>ATP</name>
        <dbReference type="ChEBI" id="CHEBI:30616"/>
    </ligand>
</feature>
<dbReference type="EMBL" id="FNPK01000009">
    <property type="protein sequence ID" value="SDY39134.1"/>
    <property type="molecule type" value="Genomic_DNA"/>
</dbReference>
<dbReference type="GO" id="GO:0005524">
    <property type="term" value="F:ATP binding"/>
    <property type="evidence" value="ECO:0007669"/>
    <property type="project" value="UniProtKB-UniRule"/>
</dbReference>
<keyword evidence="1 2" id="KW-0547">Nucleotide-binding</keyword>
<feature type="binding site" evidence="2">
    <location>
        <position position="196"/>
    </location>
    <ligand>
        <name>ATP</name>
        <dbReference type="ChEBI" id="CHEBI:30616"/>
    </ligand>
</feature>
<keyword evidence="1 2" id="KW-0067">ATP-binding</keyword>
<feature type="domain" description="Fido" evidence="5">
    <location>
        <begin position="116"/>
        <end position="260"/>
    </location>
</feature>
<dbReference type="Gene3D" id="1.10.3290.10">
    <property type="entry name" value="Fido-like domain"/>
    <property type="match status" value="1"/>
</dbReference>
<comment type="catalytic activity">
    <reaction evidence="1">
        <text>L-threonyl-[protein] + ATP = 3-O-(5'-adenylyl)-L-threonyl-[protein] + diphosphate</text>
        <dbReference type="Rhea" id="RHEA:54292"/>
        <dbReference type="Rhea" id="RHEA-COMP:11060"/>
        <dbReference type="Rhea" id="RHEA-COMP:13847"/>
        <dbReference type="ChEBI" id="CHEBI:30013"/>
        <dbReference type="ChEBI" id="CHEBI:30616"/>
        <dbReference type="ChEBI" id="CHEBI:33019"/>
        <dbReference type="ChEBI" id="CHEBI:138113"/>
        <dbReference type="EC" id="2.7.7.108"/>
    </reaction>
</comment>
<dbReference type="GO" id="GO:0070733">
    <property type="term" value="F:AMPylase activity"/>
    <property type="evidence" value="ECO:0007669"/>
    <property type="project" value="UniProtKB-UniRule"/>
</dbReference>
<feature type="binding site" evidence="2">
    <location>
        <begin position="201"/>
        <end position="207"/>
    </location>
    <ligand>
        <name>ATP</name>
        <dbReference type="ChEBI" id="CHEBI:30616"/>
    </ligand>
</feature>
<evidence type="ECO:0000313" key="7">
    <source>
        <dbReference type="Proteomes" id="UP000199035"/>
    </source>
</evidence>
<dbReference type="STRING" id="595670.SAMN05421643_10964"/>
<comment type="subunit">
    <text evidence="1">Homodimer.</text>
</comment>
<dbReference type="GO" id="GO:0042803">
    <property type="term" value="F:protein homodimerization activity"/>
    <property type="evidence" value="ECO:0007669"/>
    <property type="project" value="UniProtKB-UniRule"/>
</dbReference>
<accession>A0A1H3JIT8</accession>
<sequence length="376" mass="42963">MAQWQATEPYNDLPSLPPEQDVETKVVLKLCIEARSALAELKQAGELIPNQTILINIIPLLEAKDSSEIENIVTTTDKLFQHAQGHDDQADHATKEALRYRTALYQGVQSIQERPLNTSTAIEICQMIKGVDLDIRATTGTALKNSYTGVVIYTPPVGQETIRNLLSNLDQFLHYNEDIDPLIKMAIAHYQFEAIHPFVDGNGRTGRILNILYLMDRQLLTLPILYLSRFIIQNKARYYELLLSVTTQGNWQEWILFMLQAVKNTSEWTIAKIKAIRQLHEHSIEYIKNHAEKIYSRELVDVIFEQPYCRIANLVEKDIAKRQAASTYLKKLVELGVLKEITVGKEKLFLHPKLLHLLTSDENQFSLYGANKLNPT</sequence>
<dbReference type="PANTHER" id="PTHR13504:SF35">
    <property type="entry name" value="PROTEIN ADENYLYLTRANSFERASE SOFIC"/>
    <property type="match status" value="1"/>
</dbReference>
<dbReference type="InterPro" id="IPR003812">
    <property type="entry name" value="Fido"/>
</dbReference>
<feature type="binding site" evidence="4">
    <location>
        <begin position="200"/>
        <end position="207"/>
    </location>
    <ligand>
        <name>ATP</name>
        <dbReference type="ChEBI" id="CHEBI:30616"/>
    </ligand>
</feature>
<dbReference type="RefSeq" id="WP_092689837.1">
    <property type="nucleotide sequence ID" value="NZ_FNPK01000009.1"/>
</dbReference>
<comment type="catalytic activity">
    <reaction evidence="1">
        <text>L-tyrosyl-[protein] + ATP = O-(5'-adenylyl)-L-tyrosyl-[protein] + diphosphate</text>
        <dbReference type="Rhea" id="RHEA:54288"/>
        <dbReference type="Rhea" id="RHEA-COMP:10136"/>
        <dbReference type="Rhea" id="RHEA-COMP:13846"/>
        <dbReference type="ChEBI" id="CHEBI:30616"/>
        <dbReference type="ChEBI" id="CHEBI:33019"/>
        <dbReference type="ChEBI" id="CHEBI:46858"/>
        <dbReference type="ChEBI" id="CHEBI:83624"/>
        <dbReference type="EC" id="2.7.7.108"/>
    </reaction>
</comment>
<comment type="function">
    <text evidence="1">Adenylyltransferase that mediates the addition of adenosine 5'-monophosphate (AMP) to specific residues of target proteins.</text>
</comment>
<dbReference type="AlphaFoldDB" id="A0A1H3JIT8"/>
<organism evidence="6 7">
    <name type="scientific">Acinetobacter kyonggiensis</name>
    <dbReference type="NCBI Taxonomy" id="595670"/>
    <lineage>
        <taxon>Bacteria</taxon>
        <taxon>Pseudomonadati</taxon>
        <taxon>Pseudomonadota</taxon>
        <taxon>Gammaproteobacteria</taxon>
        <taxon>Moraxellales</taxon>
        <taxon>Moraxellaceae</taxon>
        <taxon>Acinetobacter</taxon>
    </lineage>
</organism>
<evidence type="ECO:0000256" key="3">
    <source>
        <dbReference type="PIRSR" id="PIRSR640198-1"/>
    </source>
</evidence>
<name>A0A1H3JIT8_9GAMM</name>
<dbReference type="GO" id="GO:0000287">
    <property type="term" value="F:magnesium ion binding"/>
    <property type="evidence" value="ECO:0007669"/>
    <property type="project" value="UniProtKB-UniRule"/>
</dbReference>
<dbReference type="InterPro" id="IPR048770">
    <property type="entry name" value="SoFic-like_C"/>
</dbReference>
<feature type="binding site" evidence="4">
    <location>
        <begin position="238"/>
        <end position="239"/>
    </location>
    <ligand>
        <name>ATP</name>
        <dbReference type="ChEBI" id="CHEBI:30616"/>
    </ligand>
</feature>
<gene>
    <name evidence="6" type="ORF">SAMN05421643_10964</name>
</gene>
<proteinExistence type="predicted"/>
<dbReference type="PANTHER" id="PTHR13504">
    <property type="entry name" value="FIDO DOMAIN-CONTAINING PROTEIN DDB_G0283145"/>
    <property type="match status" value="1"/>
</dbReference>
<dbReference type="InterPro" id="IPR026287">
    <property type="entry name" value="SoFic-like"/>
</dbReference>
<dbReference type="Pfam" id="PF21248">
    <property type="entry name" value="SoFic-like_C"/>
    <property type="match status" value="1"/>
</dbReference>
<dbReference type="InterPro" id="IPR040198">
    <property type="entry name" value="Fido_containing"/>
</dbReference>
<protein>
    <recommendedName>
        <fullName evidence="1">Protein adenylyltransferase</fullName>
        <ecNumber evidence="1">2.7.7.108</ecNumber>
    </recommendedName>
    <alternativeName>
        <fullName evidence="1">AMPylator</fullName>
    </alternativeName>
</protein>
<keyword evidence="1" id="KW-0548">Nucleotidyltransferase</keyword>
<dbReference type="InterPro" id="IPR025758">
    <property type="entry name" value="Fic/DOC_N"/>
</dbReference>
<evidence type="ECO:0000256" key="4">
    <source>
        <dbReference type="PIRSR" id="PIRSR640198-2"/>
    </source>
</evidence>
<dbReference type="Pfam" id="PF02661">
    <property type="entry name" value="Fic"/>
    <property type="match status" value="1"/>
</dbReference>
<reference evidence="7" key="1">
    <citation type="submission" date="2016-10" db="EMBL/GenBank/DDBJ databases">
        <authorList>
            <person name="Varghese N."/>
            <person name="Submissions S."/>
        </authorList>
    </citation>
    <scope>NUCLEOTIDE SEQUENCE [LARGE SCALE GENOMIC DNA]</scope>
    <source>
        <strain evidence="7">ANC 5109</strain>
    </source>
</reference>
<evidence type="ECO:0000313" key="6">
    <source>
        <dbReference type="EMBL" id="SDY39134.1"/>
    </source>
</evidence>
<dbReference type="InterPro" id="IPR036597">
    <property type="entry name" value="Fido-like_dom_sf"/>
</dbReference>
<evidence type="ECO:0000256" key="1">
    <source>
        <dbReference type="PIRNR" id="PIRNR038925"/>
    </source>
</evidence>
<dbReference type="PROSITE" id="PS51459">
    <property type="entry name" value="FIDO"/>
    <property type="match status" value="1"/>
</dbReference>
<keyword evidence="1" id="KW-0808">Transferase</keyword>
<feature type="binding site" evidence="2">
    <location>
        <position position="70"/>
    </location>
    <ligand>
        <name>ATP</name>
        <dbReference type="ChEBI" id="CHEBI:30616"/>
    </ligand>
</feature>
<dbReference type="EC" id="2.7.7.108" evidence="1"/>
<evidence type="ECO:0000256" key="2">
    <source>
        <dbReference type="PIRSR" id="PIRSR038925-1"/>
    </source>
</evidence>
<feature type="active site" evidence="3">
    <location>
        <position position="196"/>
    </location>
</feature>
<evidence type="ECO:0000259" key="5">
    <source>
        <dbReference type="PROSITE" id="PS51459"/>
    </source>
</evidence>
<keyword evidence="7" id="KW-1185">Reference proteome</keyword>
<dbReference type="Pfam" id="PF13784">
    <property type="entry name" value="Fic_N"/>
    <property type="match status" value="1"/>
</dbReference>
<dbReference type="SUPFAM" id="SSF140931">
    <property type="entry name" value="Fic-like"/>
    <property type="match status" value="1"/>
</dbReference>